<dbReference type="Pfam" id="PF00335">
    <property type="entry name" value="Tetraspanin"/>
    <property type="match status" value="1"/>
</dbReference>
<reference evidence="7" key="2">
    <citation type="submission" date="2022-06" db="UniProtKB">
        <authorList>
            <consortium name="EnsemblMetazoa"/>
        </authorList>
    </citation>
    <scope>IDENTIFICATION</scope>
    <source>
        <strain evidence="7">PS312</strain>
    </source>
</reference>
<dbReference type="AlphaFoldDB" id="A0A2A6BK83"/>
<keyword evidence="5 6" id="KW-0472">Membrane</keyword>
<comment type="subcellular location">
    <subcellularLocation>
        <location evidence="1 6">Membrane</location>
        <topology evidence="1 6">Multi-pass membrane protein</topology>
    </subcellularLocation>
</comment>
<sequence>MGSYGRCTAYGSVGRTLRFLFFFFNVISVIFCILTIAYGGWLVHNRSVYAELLAPSLYVDVGRIMIVVGIISIGNACIAVYSVLKELRCGMYSFSVSSLIIFIMFFIGGVMGFVFRYQLVHQIPLHLKMLTSLRELYGTSEMEKVTNAWDELQSNFHCCGVNGTDDVRVWRTSKWYMHQKAIPPATKPILPISCCVKGMEDKCLKGDPTHPDSSIMFIDTCYEPLRSDLLAVVHIAAWLSIVTIAASNLRIIIRPAHQEVIQQISPQIFDRLQKALTPSCLSIHNR</sequence>
<evidence type="ECO:0000256" key="5">
    <source>
        <dbReference type="ARBA" id="ARBA00023136"/>
    </source>
</evidence>
<accession>A0A8R1YF70</accession>
<dbReference type="PANTHER" id="PTHR19282">
    <property type="entry name" value="TETRASPANIN"/>
    <property type="match status" value="1"/>
</dbReference>
<dbReference type="InterPro" id="IPR000301">
    <property type="entry name" value="Tetraspanin_animals"/>
</dbReference>
<dbReference type="InterPro" id="IPR008952">
    <property type="entry name" value="Tetraspanin_EC2_sf"/>
</dbReference>
<dbReference type="Proteomes" id="UP000005239">
    <property type="component" value="Unassembled WGS sequence"/>
</dbReference>
<keyword evidence="4 6" id="KW-1133">Transmembrane helix</keyword>
<gene>
    <name evidence="7" type="primary">WBGene00109128</name>
</gene>
<feature type="transmembrane region" description="Helical" evidence="6">
    <location>
        <begin position="96"/>
        <end position="119"/>
    </location>
</feature>
<dbReference type="GO" id="GO:0016020">
    <property type="term" value="C:membrane"/>
    <property type="evidence" value="ECO:0007669"/>
    <property type="project" value="UniProtKB-SubCell"/>
</dbReference>
<dbReference type="InterPro" id="IPR018499">
    <property type="entry name" value="Tetraspanin/Peripherin"/>
</dbReference>
<feature type="transmembrane region" description="Helical" evidence="6">
    <location>
        <begin position="61"/>
        <end position="84"/>
    </location>
</feature>
<dbReference type="OrthoDB" id="438211at2759"/>
<dbReference type="PIRSF" id="PIRSF002419">
    <property type="entry name" value="Tetraspanin"/>
    <property type="match status" value="1"/>
</dbReference>
<reference evidence="8" key="1">
    <citation type="journal article" date="2008" name="Nat. Genet.">
        <title>The Pristionchus pacificus genome provides a unique perspective on nematode lifestyle and parasitism.</title>
        <authorList>
            <person name="Dieterich C."/>
            <person name="Clifton S.W."/>
            <person name="Schuster L.N."/>
            <person name="Chinwalla A."/>
            <person name="Delehaunty K."/>
            <person name="Dinkelacker I."/>
            <person name="Fulton L."/>
            <person name="Fulton R."/>
            <person name="Godfrey J."/>
            <person name="Minx P."/>
            <person name="Mitreva M."/>
            <person name="Roeseler W."/>
            <person name="Tian H."/>
            <person name="Witte H."/>
            <person name="Yang S.P."/>
            <person name="Wilson R.K."/>
            <person name="Sommer R.J."/>
        </authorList>
    </citation>
    <scope>NUCLEOTIDE SEQUENCE [LARGE SCALE GENOMIC DNA]</scope>
    <source>
        <strain evidence="8">PS312</strain>
    </source>
</reference>
<evidence type="ECO:0000256" key="4">
    <source>
        <dbReference type="ARBA" id="ARBA00022989"/>
    </source>
</evidence>
<feature type="transmembrane region" description="Helical" evidence="6">
    <location>
        <begin position="229"/>
        <end position="249"/>
    </location>
</feature>
<accession>A0A2A6BK83</accession>
<dbReference type="Gene3D" id="1.10.1450.10">
    <property type="entry name" value="Tetraspanin"/>
    <property type="match status" value="1"/>
</dbReference>
<keyword evidence="3 6" id="KW-0812">Transmembrane</keyword>
<dbReference type="SUPFAM" id="SSF48652">
    <property type="entry name" value="Tetraspanin"/>
    <property type="match status" value="1"/>
</dbReference>
<evidence type="ECO:0000256" key="1">
    <source>
        <dbReference type="ARBA" id="ARBA00004141"/>
    </source>
</evidence>
<evidence type="ECO:0000313" key="8">
    <source>
        <dbReference type="Proteomes" id="UP000005239"/>
    </source>
</evidence>
<evidence type="ECO:0000313" key="7">
    <source>
        <dbReference type="EnsemblMetazoa" id="PPA19574.1"/>
    </source>
</evidence>
<comment type="similarity">
    <text evidence="2 6">Belongs to the tetraspanin (TM4SF) family.</text>
</comment>
<protein>
    <recommendedName>
        <fullName evidence="6">Tetraspanin</fullName>
    </recommendedName>
</protein>
<organism evidence="7 8">
    <name type="scientific">Pristionchus pacificus</name>
    <name type="common">Parasitic nematode worm</name>
    <dbReference type="NCBI Taxonomy" id="54126"/>
    <lineage>
        <taxon>Eukaryota</taxon>
        <taxon>Metazoa</taxon>
        <taxon>Ecdysozoa</taxon>
        <taxon>Nematoda</taxon>
        <taxon>Chromadorea</taxon>
        <taxon>Rhabditida</taxon>
        <taxon>Rhabditina</taxon>
        <taxon>Diplogasteromorpha</taxon>
        <taxon>Diplogasteroidea</taxon>
        <taxon>Neodiplogasteridae</taxon>
        <taxon>Pristionchus</taxon>
    </lineage>
</organism>
<keyword evidence="8" id="KW-1185">Reference proteome</keyword>
<dbReference type="PRINTS" id="PR00259">
    <property type="entry name" value="TMFOUR"/>
</dbReference>
<dbReference type="PANTHER" id="PTHR19282:SF452">
    <property type="entry name" value="LD03691P"/>
    <property type="match status" value="1"/>
</dbReference>
<name>A0A2A6BK83_PRIPA</name>
<dbReference type="EnsemblMetazoa" id="PPA19574.1">
    <property type="protein sequence ID" value="PPA19574.1"/>
    <property type="gene ID" value="WBGene00109128"/>
</dbReference>
<evidence type="ECO:0000256" key="6">
    <source>
        <dbReference type="RuleBase" id="RU361218"/>
    </source>
</evidence>
<evidence type="ECO:0000256" key="3">
    <source>
        <dbReference type="ARBA" id="ARBA00022692"/>
    </source>
</evidence>
<feature type="transmembrane region" description="Helical" evidence="6">
    <location>
        <begin position="20"/>
        <end position="41"/>
    </location>
</feature>
<proteinExistence type="inferred from homology"/>
<evidence type="ECO:0000256" key="2">
    <source>
        <dbReference type="ARBA" id="ARBA00006840"/>
    </source>
</evidence>